<dbReference type="OrthoDB" id="3650944at2759"/>
<evidence type="ECO:0000256" key="1">
    <source>
        <dbReference type="SAM" id="MobiDB-lite"/>
    </source>
</evidence>
<dbReference type="EMBL" id="ML993581">
    <property type="protein sequence ID" value="KAF2172077.1"/>
    <property type="molecule type" value="Genomic_DNA"/>
</dbReference>
<feature type="region of interest" description="Disordered" evidence="1">
    <location>
        <begin position="278"/>
        <end position="316"/>
    </location>
</feature>
<feature type="region of interest" description="Disordered" evidence="1">
    <location>
        <begin position="984"/>
        <end position="1011"/>
    </location>
</feature>
<name>A0A6A6CXW9_ZASCE</name>
<dbReference type="GeneID" id="54564630"/>
<evidence type="ECO:0000313" key="2">
    <source>
        <dbReference type="EMBL" id="KAF2172077.1"/>
    </source>
</evidence>
<sequence length="1011" mass="112499">MSTNTLIRQCEALAQKLYNQCRDTSSPYKTLTSGLRRLRNVLGDIDEILNDTDDPRSSDTKLQPCLVQSKSILEKLDMALVTYKCMRQVDVDNEAVAGLKASIEDVTQELASAHEKLTRTGEMSMSACSCVLVRKTSQGSKTSSSWSLINRDTPSDANSLESQSFPVASVDFLRPSDEKEVCRTNCSRLQPSASDTSLGGKSTTASWRSISLDPLSQPIADASRIIMSSDSPIESKPTGDLIESTLSAAGDQVNQLHKEEAPLSDEAQLWQRVDAIMNGTPKGKNQRTPGIPNSEPFDSPRRHSGSSMGADAAAFPGSLPDVSTEDIGAGRHTTECDNTTLVHSPAQDAHVPSISSHLSATINPSQFAARLPPSPRTRRREMYEIMCCTEGQALSTPTIVLPDSPGTESCEDLYSATPPKKARLAGTEDASLYPDPLQLKKKLVGLDFDTRSFNPTLESRSSRHHSAIPNRCRRNSTGVLAELEGEPVHPPTRSSSCSSLPRYESVVARSRPLGRTATQARMPPGRHLIAGRRVSAAPRRCECALRMPEVIARAGTTCTCHYPVEKTPAATKLPSTPTFKCRQSADDALQITKISRPRRRVQYAIRISNRTWYERDQEDTHAAILDQERMRHIVHYWNESSWDIAEQYLTAHLDEINTGSHGPSFRRTQHLLGVCASFRGEWDEAINRFIKVLRKPIRRVSDLDDGDCAAAYCLSSAERMAVQLGVSKSEFKRHWSEEALLTIEKGAGPSILTNDVIAMETARSCLENGSQEKRDQETRDFAELVRARHLHAFLLKDNDKLGVRPELNERMAMKIDADCLDPDSPWPMPYDPLFCMPHVQRGRLLAYECDMLNVFETNPEAKLPRPLSLKLDCFTCSDLTWLITTIRTCLTTYEIDHSEVVNVQGTWFCCRYSFMQHKIATTHYFSIALFKHPFRGSYGAEICADEGMGSARIVESAGNYKNGVHCQEPKRIKRLIRHYLDEAAKRAHSKERRASGQSRPVGRLPSQYDTT</sequence>
<organism evidence="2 3">
    <name type="scientific">Zasmidium cellare ATCC 36951</name>
    <dbReference type="NCBI Taxonomy" id="1080233"/>
    <lineage>
        <taxon>Eukaryota</taxon>
        <taxon>Fungi</taxon>
        <taxon>Dikarya</taxon>
        <taxon>Ascomycota</taxon>
        <taxon>Pezizomycotina</taxon>
        <taxon>Dothideomycetes</taxon>
        <taxon>Dothideomycetidae</taxon>
        <taxon>Mycosphaerellales</taxon>
        <taxon>Mycosphaerellaceae</taxon>
        <taxon>Zasmidium</taxon>
    </lineage>
</organism>
<reference evidence="2" key="1">
    <citation type="journal article" date="2020" name="Stud. Mycol.">
        <title>101 Dothideomycetes genomes: a test case for predicting lifestyles and emergence of pathogens.</title>
        <authorList>
            <person name="Haridas S."/>
            <person name="Albert R."/>
            <person name="Binder M."/>
            <person name="Bloem J."/>
            <person name="Labutti K."/>
            <person name="Salamov A."/>
            <person name="Andreopoulos B."/>
            <person name="Baker S."/>
            <person name="Barry K."/>
            <person name="Bills G."/>
            <person name="Bluhm B."/>
            <person name="Cannon C."/>
            <person name="Castanera R."/>
            <person name="Culley D."/>
            <person name="Daum C."/>
            <person name="Ezra D."/>
            <person name="Gonzalez J."/>
            <person name="Henrissat B."/>
            <person name="Kuo A."/>
            <person name="Liang C."/>
            <person name="Lipzen A."/>
            <person name="Lutzoni F."/>
            <person name="Magnuson J."/>
            <person name="Mondo S."/>
            <person name="Nolan M."/>
            <person name="Ohm R."/>
            <person name="Pangilinan J."/>
            <person name="Park H.-J."/>
            <person name="Ramirez L."/>
            <person name="Alfaro M."/>
            <person name="Sun H."/>
            <person name="Tritt A."/>
            <person name="Yoshinaga Y."/>
            <person name="Zwiers L.-H."/>
            <person name="Turgeon B."/>
            <person name="Goodwin S."/>
            <person name="Spatafora J."/>
            <person name="Crous P."/>
            <person name="Grigoriev I."/>
        </authorList>
    </citation>
    <scope>NUCLEOTIDE SEQUENCE</scope>
    <source>
        <strain evidence="2">ATCC 36951</strain>
    </source>
</reference>
<gene>
    <name evidence="2" type="ORF">M409DRAFT_49828</name>
</gene>
<proteinExistence type="predicted"/>
<accession>A0A6A6CXW9</accession>
<keyword evidence="3" id="KW-1185">Reference proteome</keyword>
<dbReference type="RefSeq" id="XP_033672966.1">
    <property type="nucleotide sequence ID" value="XM_033811358.1"/>
</dbReference>
<protein>
    <submittedName>
        <fullName evidence="2">Uncharacterized protein</fullName>
    </submittedName>
</protein>
<evidence type="ECO:0000313" key="3">
    <source>
        <dbReference type="Proteomes" id="UP000799537"/>
    </source>
</evidence>
<dbReference type="AlphaFoldDB" id="A0A6A6CXW9"/>
<dbReference type="Proteomes" id="UP000799537">
    <property type="component" value="Unassembled WGS sequence"/>
</dbReference>